<evidence type="ECO:0000313" key="2">
    <source>
        <dbReference type="EMBL" id="KIM72407.1"/>
    </source>
</evidence>
<reference evidence="3" key="2">
    <citation type="submission" date="2015-01" db="EMBL/GenBank/DDBJ databases">
        <title>Evolutionary Origins and Diversification of the Mycorrhizal Mutualists.</title>
        <authorList>
            <consortium name="DOE Joint Genome Institute"/>
            <consortium name="Mycorrhizal Genomics Consortium"/>
            <person name="Kohler A."/>
            <person name="Kuo A."/>
            <person name="Nagy L.G."/>
            <person name="Floudas D."/>
            <person name="Copeland A."/>
            <person name="Barry K.W."/>
            <person name="Cichocki N."/>
            <person name="Veneault-Fourrey C."/>
            <person name="LaButti K."/>
            <person name="Lindquist E.A."/>
            <person name="Lipzen A."/>
            <person name="Lundell T."/>
            <person name="Morin E."/>
            <person name="Murat C."/>
            <person name="Riley R."/>
            <person name="Ohm R."/>
            <person name="Sun H."/>
            <person name="Tunlid A."/>
            <person name="Henrissat B."/>
            <person name="Grigoriev I.V."/>
            <person name="Hibbett D.S."/>
            <person name="Martin F."/>
        </authorList>
    </citation>
    <scope>NUCLEOTIDE SEQUENCE [LARGE SCALE GENOMIC DNA]</scope>
    <source>
        <strain evidence="3">F 1598</strain>
    </source>
</reference>
<dbReference type="AlphaFoldDB" id="A0A0C3B545"/>
<proteinExistence type="predicted"/>
<protein>
    <submittedName>
        <fullName evidence="2">Uncharacterized protein</fullName>
    </submittedName>
</protein>
<accession>A0A0C3B545</accession>
<reference evidence="2 3" key="1">
    <citation type="submission" date="2014-04" db="EMBL/GenBank/DDBJ databases">
        <authorList>
            <consortium name="DOE Joint Genome Institute"/>
            <person name="Kuo A."/>
            <person name="Tarkka M."/>
            <person name="Buscot F."/>
            <person name="Kohler A."/>
            <person name="Nagy L.G."/>
            <person name="Floudas D."/>
            <person name="Copeland A."/>
            <person name="Barry K.W."/>
            <person name="Cichocki N."/>
            <person name="Veneault-Fourrey C."/>
            <person name="LaButti K."/>
            <person name="Lindquist E.A."/>
            <person name="Lipzen A."/>
            <person name="Lundell T."/>
            <person name="Morin E."/>
            <person name="Murat C."/>
            <person name="Sun H."/>
            <person name="Tunlid A."/>
            <person name="Henrissat B."/>
            <person name="Grigoriev I.V."/>
            <person name="Hibbett D.S."/>
            <person name="Martin F."/>
            <person name="Nordberg H.P."/>
            <person name="Cantor M.N."/>
            <person name="Hua S.X."/>
        </authorList>
    </citation>
    <scope>NUCLEOTIDE SEQUENCE [LARGE SCALE GENOMIC DNA]</scope>
    <source>
        <strain evidence="2 3">F 1598</strain>
    </source>
</reference>
<organism evidence="2 3">
    <name type="scientific">Piloderma croceum (strain F 1598)</name>
    <dbReference type="NCBI Taxonomy" id="765440"/>
    <lineage>
        <taxon>Eukaryota</taxon>
        <taxon>Fungi</taxon>
        <taxon>Dikarya</taxon>
        <taxon>Basidiomycota</taxon>
        <taxon>Agaricomycotina</taxon>
        <taxon>Agaricomycetes</taxon>
        <taxon>Agaricomycetidae</taxon>
        <taxon>Atheliales</taxon>
        <taxon>Atheliaceae</taxon>
        <taxon>Piloderma</taxon>
    </lineage>
</organism>
<evidence type="ECO:0000313" key="3">
    <source>
        <dbReference type="Proteomes" id="UP000054166"/>
    </source>
</evidence>
<dbReference type="InParanoid" id="A0A0C3B545"/>
<gene>
    <name evidence="2" type="ORF">PILCRDRAFT_741189</name>
</gene>
<dbReference type="HOGENOM" id="CLU_2543403_0_0_1"/>
<dbReference type="Proteomes" id="UP000054166">
    <property type="component" value="Unassembled WGS sequence"/>
</dbReference>
<evidence type="ECO:0000256" key="1">
    <source>
        <dbReference type="SAM" id="MobiDB-lite"/>
    </source>
</evidence>
<sequence>MVGMHPFSGPHQAQYQPCLPRKGGRFRFPYLLTAGRQTGNGRVSSAGFGGVRRKLTVISQRTNGIVMLEIPSATDLSRLRNSE</sequence>
<dbReference type="EMBL" id="KN833133">
    <property type="protein sequence ID" value="KIM72407.1"/>
    <property type="molecule type" value="Genomic_DNA"/>
</dbReference>
<feature type="region of interest" description="Disordered" evidence="1">
    <location>
        <begin position="1"/>
        <end position="20"/>
    </location>
</feature>
<name>A0A0C3B545_PILCF</name>
<keyword evidence="3" id="KW-1185">Reference proteome</keyword>